<dbReference type="PANTHER" id="PTHR42928:SF3">
    <property type="entry name" value="UPF0065 PROTEIN YFLP"/>
    <property type="match status" value="1"/>
</dbReference>
<keyword evidence="4" id="KW-1185">Reference proteome</keyword>
<dbReference type="Gene3D" id="3.40.190.10">
    <property type="entry name" value="Periplasmic binding protein-like II"/>
    <property type="match status" value="1"/>
</dbReference>
<dbReference type="EMBL" id="JAAAMJ010000003">
    <property type="protein sequence ID" value="NDV86574.1"/>
    <property type="molecule type" value="Genomic_DNA"/>
</dbReference>
<gene>
    <name evidence="3" type="ORF">GTW51_07660</name>
</gene>
<dbReference type="PIRSF" id="PIRSF017082">
    <property type="entry name" value="YflP"/>
    <property type="match status" value="1"/>
</dbReference>
<evidence type="ECO:0000313" key="3">
    <source>
        <dbReference type="EMBL" id="NDV86574.1"/>
    </source>
</evidence>
<dbReference type="InterPro" id="IPR042100">
    <property type="entry name" value="Bug_dom1"/>
</dbReference>
<organism evidence="3 4">
    <name type="scientific">Aurantimonas aggregata</name>
    <dbReference type="NCBI Taxonomy" id="2047720"/>
    <lineage>
        <taxon>Bacteria</taxon>
        <taxon>Pseudomonadati</taxon>
        <taxon>Pseudomonadota</taxon>
        <taxon>Alphaproteobacteria</taxon>
        <taxon>Hyphomicrobiales</taxon>
        <taxon>Aurantimonadaceae</taxon>
        <taxon>Aurantimonas</taxon>
    </lineage>
</organism>
<comment type="caution">
    <text evidence="3">The sequence shown here is derived from an EMBL/GenBank/DDBJ whole genome shotgun (WGS) entry which is preliminary data.</text>
</comment>
<accession>A0A6L9MFE8</accession>
<protein>
    <submittedName>
        <fullName evidence="3">Tripartite tricarboxylate transporter substrate binding protein</fullName>
    </submittedName>
</protein>
<comment type="similarity">
    <text evidence="1">Belongs to the UPF0065 (bug) family.</text>
</comment>
<keyword evidence="2" id="KW-0732">Signal</keyword>
<evidence type="ECO:0000313" key="4">
    <source>
        <dbReference type="Proteomes" id="UP000476332"/>
    </source>
</evidence>
<dbReference type="Proteomes" id="UP000476332">
    <property type="component" value="Unassembled WGS sequence"/>
</dbReference>
<name>A0A6L9MFE8_9HYPH</name>
<sequence>MRNNLIFATTTAIGLVAASASFAQDGAGWVPEEPVTFVVPFGAGGGSDVLARTIATVINDLDIVPTSINIENHPGGSGAIGYNHLAQQSGNPHVLGTVSVSFFTTPLMGGSPVNYEDFTPVAGIAMSPYILVVPEDSPIKSIDDIKSADRLTTGTVGVVSDAALLSRMISDKADVTVDAVPFDGEGEVLSSLLGKHVDFMFANPGEVTPQIEAGTLRAVAVSTAERLPSLPDVPTLQESGLDIEHVQLRGVVMPPEVPEEAVAYWEDVFKQVAESDAWKEQYLDRFGDEPRFASSEEFAEILKETNDLYAGMMEQTGNAQ</sequence>
<dbReference type="Gene3D" id="3.40.190.150">
    <property type="entry name" value="Bordetella uptake gene, domain 1"/>
    <property type="match status" value="1"/>
</dbReference>
<dbReference type="CDD" id="cd07012">
    <property type="entry name" value="PBP2_Bug_TTT"/>
    <property type="match status" value="1"/>
</dbReference>
<dbReference type="PANTHER" id="PTHR42928">
    <property type="entry name" value="TRICARBOXYLATE-BINDING PROTEIN"/>
    <property type="match status" value="1"/>
</dbReference>
<evidence type="ECO:0000256" key="2">
    <source>
        <dbReference type="SAM" id="SignalP"/>
    </source>
</evidence>
<evidence type="ECO:0000256" key="1">
    <source>
        <dbReference type="ARBA" id="ARBA00006987"/>
    </source>
</evidence>
<reference evidence="3 4" key="1">
    <citation type="submission" date="2020-01" db="EMBL/GenBank/DDBJ databases">
        <title>Genomes of bacteria type strains.</title>
        <authorList>
            <person name="Chen J."/>
            <person name="Zhu S."/>
            <person name="Chen J."/>
        </authorList>
    </citation>
    <scope>NUCLEOTIDE SEQUENCE [LARGE SCALE GENOMIC DNA]</scope>
    <source>
        <strain evidence="3 4">KCTC 52919</strain>
    </source>
</reference>
<proteinExistence type="inferred from homology"/>
<dbReference type="SUPFAM" id="SSF53850">
    <property type="entry name" value="Periplasmic binding protein-like II"/>
    <property type="match status" value="1"/>
</dbReference>
<dbReference type="AlphaFoldDB" id="A0A6L9MFE8"/>
<dbReference type="RefSeq" id="WP_163043297.1">
    <property type="nucleotide sequence ID" value="NZ_JAAAMJ010000003.1"/>
</dbReference>
<dbReference type="InterPro" id="IPR005064">
    <property type="entry name" value="BUG"/>
</dbReference>
<feature type="chain" id="PRO_5026924389" evidence="2">
    <location>
        <begin position="24"/>
        <end position="320"/>
    </location>
</feature>
<dbReference type="Pfam" id="PF03401">
    <property type="entry name" value="TctC"/>
    <property type="match status" value="1"/>
</dbReference>
<feature type="signal peptide" evidence="2">
    <location>
        <begin position="1"/>
        <end position="23"/>
    </location>
</feature>